<comment type="caution">
    <text evidence="2">The sequence shown here is derived from an EMBL/GenBank/DDBJ whole genome shotgun (WGS) entry which is preliminary data.</text>
</comment>
<name>A0ABQ4N905_9BACL</name>
<reference evidence="2 3" key="1">
    <citation type="submission" date="2021-04" db="EMBL/GenBank/DDBJ databases">
        <title>Draft genome sequence of Paenibacillus cisolokensis, LC2-13A.</title>
        <authorList>
            <person name="Uke A."/>
            <person name="Chhe C."/>
            <person name="Baramee S."/>
            <person name="Kosugi A."/>
        </authorList>
    </citation>
    <scope>NUCLEOTIDE SEQUENCE [LARGE SCALE GENOMIC DNA]</scope>
    <source>
        <strain evidence="2 3">LC2-13A</strain>
    </source>
</reference>
<evidence type="ECO:0000313" key="2">
    <source>
        <dbReference type="EMBL" id="GIQ64719.1"/>
    </source>
</evidence>
<dbReference type="Proteomes" id="UP000680304">
    <property type="component" value="Unassembled WGS sequence"/>
</dbReference>
<keyword evidence="3" id="KW-1185">Reference proteome</keyword>
<proteinExistence type="predicted"/>
<feature type="region of interest" description="Disordered" evidence="1">
    <location>
        <begin position="64"/>
        <end position="91"/>
    </location>
</feature>
<protein>
    <recommendedName>
        <fullName evidence="4">Spore coat protein D</fullName>
    </recommendedName>
</protein>
<evidence type="ECO:0000313" key="3">
    <source>
        <dbReference type="Proteomes" id="UP000680304"/>
    </source>
</evidence>
<accession>A0ABQ4N905</accession>
<dbReference type="RefSeq" id="WP_213529278.1">
    <property type="nucleotide sequence ID" value="NZ_BOVJ01000104.1"/>
</dbReference>
<evidence type="ECO:0008006" key="4">
    <source>
        <dbReference type="Google" id="ProtNLM"/>
    </source>
</evidence>
<gene>
    <name evidence="2" type="ORF">PACILC2_32870</name>
</gene>
<dbReference type="EMBL" id="BOVJ01000104">
    <property type="protein sequence ID" value="GIQ64719.1"/>
    <property type="molecule type" value="Genomic_DNA"/>
</dbReference>
<organism evidence="2 3">
    <name type="scientific">Paenibacillus cisolokensis</name>
    <dbReference type="NCBI Taxonomy" id="1658519"/>
    <lineage>
        <taxon>Bacteria</taxon>
        <taxon>Bacillati</taxon>
        <taxon>Bacillota</taxon>
        <taxon>Bacilli</taxon>
        <taxon>Bacillales</taxon>
        <taxon>Paenibacillaceae</taxon>
        <taxon>Paenibacillus</taxon>
    </lineage>
</organism>
<evidence type="ECO:0000256" key="1">
    <source>
        <dbReference type="SAM" id="MobiDB-lite"/>
    </source>
</evidence>
<sequence length="91" mass="10611">MYCRPFCPDAAVYDPPRRIYRDICHPQRVHVIHPIEIVNRHHCIPVYHHRYVYSVRDQVGPYGPVGGTQGVRGAQDIRRSRGFHKSYGSKN</sequence>